<dbReference type="GO" id="GO:0070967">
    <property type="term" value="F:coenzyme F420 binding"/>
    <property type="evidence" value="ECO:0007669"/>
    <property type="project" value="TreeGrafter"/>
</dbReference>
<dbReference type="AlphaFoldDB" id="A0A4R7ZJP0"/>
<sequence>MASVDVMIPESSYRLFEEPKDVTIVTVDPDGSPQASLVWVERDGDELLIGLQAPHRKTRNLFRDPRVTLLIQDDQVSARGITQYLLVRGTAKLEGPGIPAEYKALMDRETQRYLGLPEFPFGEGIWDTGVIARITVDRISGEGPWIK</sequence>
<accession>A0A4R7ZJP0</accession>
<protein>
    <submittedName>
        <fullName evidence="3">PPOX class probable F420-dependent enzyme</fullName>
    </submittedName>
</protein>
<keyword evidence="4" id="KW-1185">Reference proteome</keyword>
<evidence type="ECO:0000256" key="1">
    <source>
        <dbReference type="ARBA" id="ARBA00023002"/>
    </source>
</evidence>
<dbReference type="InterPro" id="IPR012349">
    <property type="entry name" value="Split_barrel_FMN-bd"/>
</dbReference>
<proteinExistence type="predicted"/>
<dbReference type="GO" id="GO:0016627">
    <property type="term" value="F:oxidoreductase activity, acting on the CH-CH group of donors"/>
    <property type="evidence" value="ECO:0007669"/>
    <property type="project" value="TreeGrafter"/>
</dbReference>
<keyword evidence="1" id="KW-0560">Oxidoreductase</keyword>
<gene>
    <name evidence="3" type="ORF">EV650_3953</name>
</gene>
<dbReference type="Proteomes" id="UP000295447">
    <property type="component" value="Unassembled WGS sequence"/>
</dbReference>
<dbReference type="InterPro" id="IPR052019">
    <property type="entry name" value="F420H2_bilvrd_red/Heme_oxyg"/>
</dbReference>
<dbReference type="EMBL" id="SODF01000002">
    <property type="protein sequence ID" value="TDW17386.1"/>
    <property type="molecule type" value="Genomic_DNA"/>
</dbReference>
<dbReference type="Pfam" id="PF01243">
    <property type="entry name" value="PNPOx_N"/>
    <property type="match status" value="1"/>
</dbReference>
<comment type="caution">
    <text evidence="3">The sequence shown here is derived from an EMBL/GenBank/DDBJ whole genome shotgun (WGS) entry which is preliminary data.</text>
</comment>
<evidence type="ECO:0000259" key="2">
    <source>
        <dbReference type="Pfam" id="PF01243"/>
    </source>
</evidence>
<feature type="domain" description="Pyridoxamine 5'-phosphate oxidase N-terminal" evidence="2">
    <location>
        <begin position="15"/>
        <end position="94"/>
    </location>
</feature>
<dbReference type="SUPFAM" id="SSF50475">
    <property type="entry name" value="FMN-binding split barrel"/>
    <property type="match status" value="1"/>
</dbReference>
<evidence type="ECO:0000313" key="4">
    <source>
        <dbReference type="Proteomes" id="UP000295447"/>
    </source>
</evidence>
<name>A0A4R7ZJP0_9ACTN</name>
<dbReference type="PANTHER" id="PTHR35176">
    <property type="entry name" value="HEME OXYGENASE HI_0854-RELATED"/>
    <property type="match status" value="1"/>
</dbReference>
<reference evidence="3 4" key="1">
    <citation type="submission" date="2019-03" db="EMBL/GenBank/DDBJ databases">
        <title>Genomic Encyclopedia of Type Strains, Phase III (KMG-III): the genomes of soil and plant-associated and newly described type strains.</title>
        <authorList>
            <person name="Whitman W."/>
        </authorList>
    </citation>
    <scope>NUCLEOTIDE SEQUENCE [LARGE SCALE GENOMIC DNA]</scope>
    <source>
        <strain evidence="3 4">VKM Ac-2570</strain>
    </source>
</reference>
<dbReference type="Gene3D" id="2.30.110.10">
    <property type="entry name" value="Electron Transport, Fmn-binding Protein, Chain A"/>
    <property type="match status" value="1"/>
</dbReference>
<organism evidence="3 4">
    <name type="scientific">Kribbella kalugense</name>
    <dbReference type="NCBI Taxonomy" id="2512221"/>
    <lineage>
        <taxon>Bacteria</taxon>
        <taxon>Bacillati</taxon>
        <taxon>Actinomycetota</taxon>
        <taxon>Actinomycetes</taxon>
        <taxon>Propionibacteriales</taxon>
        <taxon>Kribbellaceae</taxon>
        <taxon>Kribbella</taxon>
    </lineage>
</organism>
<dbReference type="GO" id="GO:0005829">
    <property type="term" value="C:cytosol"/>
    <property type="evidence" value="ECO:0007669"/>
    <property type="project" value="TreeGrafter"/>
</dbReference>
<evidence type="ECO:0000313" key="3">
    <source>
        <dbReference type="EMBL" id="TDW17386.1"/>
    </source>
</evidence>
<dbReference type="PANTHER" id="PTHR35176:SF6">
    <property type="entry name" value="HEME OXYGENASE HI_0854-RELATED"/>
    <property type="match status" value="1"/>
</dbReference>
<dbReference type="InterPro" id="IPR011576">
    <property type="entry name" value="Pyridox_Oxase_N"/>
</dbReference>